<dbReference type="KEGG" id="tom:BWR18_12260"/>
<dbReference type="RefSeq" id="WP_076628601.1">
    <property type="nucleotide sequence ID" value="NZ_CP019312.1"/>
</dbReference>
<protein>
    <submittedName>
        <fullName evidence="6">Nitrate transporter</fullName>
    </submittedName>
</protein>
<sequence length="392" mass="41868">MSTTRLNCGYVPLVDSAPLIVAQELNFAADEGLSLNLLRQPSWAALRDLLALGHLDVAHMLAPMPIAMSLGLSGPMARIDALMVLSVNGTVIGVSNEMADAMRAKGWPGGFAAPQETAGPLLSALDRPLRVGVPFPYSMHRLLFEYWIGHAGLVDPSTLHIITTPPPLMADAVASNEIDVFCVGEPWGSVAVGNDVGELILPGAAIWAHAPEKVLAARHAWVEDNPSVVGALMRAVARAAAWLDTPKNRPLAIEILARSAHLDLPHAALDHALMGRFATQFGAAPVDVPGFLRFHDRAANFPWRSQAAWIGAEIARLAGINRDHAIDMAQRAMRPDCYRRHLGPIGVDMPGASAKIEGALTHPMAVASTRGEMILGPDAFFDGETFDFSPSE</sequence>
<keyword evidence="2" id="KW-0813">Transport</keyword>
<reference evidence="6 7" key="1">
    <citation type="submission" date="2017-01" db="EMBL/GenBank/DDBJ databases">
        <title>Complete genome of Tateyamaria omphalii DOK1-4 isolated from seawater in Dokdo.</title>
        <authorList>
            <person name="Kim J.H."/>
            <person name="Chi W.-J."/>
        </authorList>
    </citation>
    <scope>NUCLEOTIDE SEQUENCE [LARGE SCALE GENOMIC DNA]</scope>
    <source>
        <strain evidence="6 7">DOK1-4</strain>
    </source>
</reference>
<evidence type="ECO:0000256" key="5">
    <source>
        <dbReference type="ARBA" id="ARBA00023136"/>
    </source>
</evidence>
<dbReference type="AlphaFoldDB" id="A0A1P8MWI1"/>
<dbReference type="STRING" id="299262.BWR18_12260"/>
<dbReference type="SUPFAM" id="SSF53850">
    <property type="entry name" value="Periplasmic binding protein-like II"/>
    <property type="match status" value="1"/>
</dbReference>
<comment type="subcellular location">
    <subcellularLocation>
        <location evidence="1">Endomembrane system</location>
    </subcellularLocation>
</comment>
<dbReference type="OrthoDB" id="570524at2"/>
<gene>
    <name evidence="6" type="ORF">BWR18_12260</name>
</gene>
<organism evidence="6 7">
    <name type="scientific">Tateyamaria omphalii</name>
    <dbReference type="NCBI Taxonomy" id="299262"/>
    <lineage>
        <taxon>Bacteria</taxon>
        <taxon>Pseudomonadati</taxon>
        <taxon>Pseudomonadota</taxon>
        <taxon>Alphaproteobacteria</taxon>
        <taxon>Rhodobacterales</taxon>
        <taxon>Roseobacteraceae</taxon>
        <taxon>Tateyamaria</taxon>
    </lineage>
</organism>
<dbReference type="PANTHER" id="PTHR30024">
    <property type="entry name" value="ALIPHATIC SULFONATES-BINDING PROTEIN-RELATED"/>
    <property type="match status" value="1"/>
</dbReference>
<evidence type="ECO:0000256" key="4">
    <source>
        <dbReference type="ARBA" id="ARBA00022519"/>
    </source>
</evidence>
<evidence type="ECO:0000256" key="1">
    <source>
        <dbReference type="ARBA" id="ARBA00004308"/>
    </source>
</evidence>
<dbReference type="Gene3D" id="3.40.190.10">
    <property type="entry name" value="Periplasmic binding protein-like II"/>
    <property type="match status" value="2"/>
</dbReference>
<dbReference type="InterPro" id="IPR044527">
    <property type="entry name" value="NrtA/CpmA_ABC-bd_dom"/>
</dbReference>
<evidence type="ECO:0000313" key="6">
    <source>
        <dbReference type="EMBL" id="APX12363.1"/>
    </source>
</evidence>
<dbReference type="GO" id="GO:0012505">
    <property type="term" value="C:endomembrane system"/>
    <property type="evidence" value="ECO:0007669"/>
    <property type="project" value="UniProtKB-SubCell"/>
</dbReference>
<dbReference type="CDD" id="cd13553">
    <property type="entry name" value="PBP2_NrtA_CpmA_like"/>
    <property type="match status" value="1"/>
</dbReference>
<evidence type="ECO:0000256" key="2">
    <source>
        <dbReference type="ARBA" id="ARBA00022448"/>
    </source>
</evidence>
<evidence type="ECO:0000256" key="3">
    <source>
        <dbReference type="ARBA" id="ARBA00022475"/>
    </source>
</evidence>
<keyword evidence="4" id="KW-0997">Cell inner membrane</keyword>
<keyword evidence="7" id="KW-1185">Reference proteome</keyword>
<keyword evidence="3" id="KW-1003">Cell membrane</keyword>
<proteinExistence type="predicted"/>
<name>A0A1P8MWI1_9RHOB</name>
<dbReference type="PANTHER" id="PTHR30024:SF43">
    <property type="entry name" value="BLL4572 PROTEIN"/>
    <property type="match status" value="1"/>
</dbReference>
<keyword evidence="5" id="KW-0472">Membrane</keyword>
<dbReference type="Pfam" id="PF13379">
    <property type="entry name" value="NMT1_2"/>
    <property type="match status" value="1"/>
</dbReference>
<dbReference type="EMBL" id="CP019312">
    <property type="protein sequence ID" value="APX12363.1"/>
    <property type="molecule type" value="Genomic_DNA"/>
</dbReference>
<accession>A0A1P8MWI1</accession>
<evidence type="ECO:0000313" key="7">
    <source>
        <dbReference type="Proteomes" id="UP000186336"/>
    </source>
</evidence>
<dbReference type="Proteomes" id="UP000186336">
    <property type="component" value="Chromosome"/>
</dbReference>